<dbReference type="Proteomes" id="UP000198226">
    <property type="component" value="Chromosome I"/>
</dbReference>
<dbReference type="EMBL" id="LT607752">
    <property type="protein sequence ID" value="SCG81593.1"/>
    <property type="molecule type" value="Genomic_DNA"/>
</dbReference>
<proteinExistence type="predicted"/>
<evidence type="ECO:0000256" key="1">
    <source>
        <dbReference type="SAM" id="MobiDB-lite"/>
    </source>
</evidence>
<sequence length="93" mass="10289">MQRLITAADGTTASPLAVTPQWPKNHDQAGEDLGLLDRHGALTRSLREVLTHHLLLLFNRLGISAADTWLPATAAATVTFHHSFDHIRLPKRH</sequence>
<keyword evidence="3" id="KW-1185">Reference proteome</keyword>
<feature type="region of interest" description="Disordered" evidence="1">
    <location>
        <begin position="1"/>
        <end position="24"/>
    </location>
</feature>
<organism evidence="2 3">
    <name type="scientific">Micromonospora rifamycinica</name>
    <dbReference type="NCBI Taxonomy" id="291594"/>
    <lineage>
        <taxon>Bacteria</taxon>
        <taxon>Bacillati</taxon>
        <taxon>Actinomycetota</taxon>
        <taxon>Actinomycetes</taxon>
        <taxon>Micromonosporales</taxon>
        <taxon>Micromonosporaceae</taxon>
        <taxon>Micromonospora</taxon>
    </lineage>
</organism>
<evidence type="ECO:0000313" key="2">
    <source>
        <dbReference type="EMBL" id="SCG81593.1"/>
    </source>
</evidence>
<reference evidence="3" key="1">
    <citation type="submission" date="2016-06" db="EMBL/GenBank/DDBJ databases">
        <authorList>
            <person name="Varghese N."/>
            <person name="Submissions Spin"/>
        </authorList>
    </citation>
    <scope>NUCLEOTIDE SEQUENCE [LARGE SCALE GENOMIC DNA]</scope>
    <source>
        <strain evidence="3">DSM 44983</strain>
    </source>
</reference>
<accession>A0A1C5KFM1</accession>
<dbReference type="AlphaFoldDB" id="A0A1C5KFM1"/>
<gene>
    <name evidence="2" type="ORF">GA0070623_5977</name>
</gene>
<evidence type="ECO:0000313" key="3">
    <source>
        <dbReference type="Proteomes" id="UP000198226"/>
    </source>
</evidence>
<dbReference type="RefSeq" id="WP_231932598.1">
    <property type="nucleotide sequence ID" value="NZ_LRMV01000358.1"/>
</dbReference>
<name>A0A1C5KFM1_9ACTN</name>
<protein>
    <submittedName>
        <fullName evidence="2">Uncharacterized protein</fullName>
    </submittedName>
</protein>